<accession>A0A9D2J4I1</accession>
<evidence type="ECO:0000313" key="2">
    <source>
        <dbReference type="EMBL" id="HIZ36351.1"/>
    </source>
</evidence>
<reference evidence="2" key="2">
    <citation type="submission" date="2021-04" db="EMBL/GenBank/DDBJ databases">
        <authorList>
            <person name="Gilroy R."/>
        </authorList>
    </citation>
    <scope>NUCLEOTIDE SEQUENCE</scope>
    <source>
        <strain evidence="2">ChiGjej4B4-7305</strain>
    </source>
</reference>
<evidence type="ECO:0000313" key="3">
    <source>
        <dbReference type="Proteomes" id="UP000824037"/>
    </source>
</evidence>
<protein>
    <submittedName>
        <fullName evidence="2">DUF1801 domain-containing protein</fullName>
    </submittedName>
</protein>
<sequence>MASRAMTTWTDADPWAFVESVQPERRRRDARTLLALMERVTGEQPRMFGASIIGFGEYSYTYDSGHSGHAPAAGFAPRKSASVLYFADGLDAHAADLAALGPHRTGVGCLYLTNLDRVDLAVLDRMVTRSYATLTAGEFGRRAADRP</sequence>
<evidence type="ECO:0000259" key="1">
    <source>
        <dbReference type="Pfam" id="PF08818"/>
    </source>
</evidence>
<gene>
    <name evidence="2" type="ORF">H9815_11280</name>
</gene>
<dbReference type="InterPro" id="IPR014922">
    <property type="entry name" value="YdhG-like"/>
</dbReference>
<dbReference type="AlphaFoldDB" id="A0A9D2J4I1"/>
<dbReference type="Proteomes" id="UP000824037">
    <property type="component" value="Unassembled WGS sequence"/>
</dbReference>
<proteinExistence type="predicted"/>
<name>A0A9D2J4I1_9MICO</name>
<reference evidence="2" key="1">
    <citation type="journal article" date="2021" name="PeerJ">
        <title>Extensive microbial diversity within the chicken gut microbiome revealed by metagenomics and culture.</title>
        <authorList>
            <person name="Gilroy R."/>
            <person name="Ravi A."/>
            <person name="Getino M."/>
            <person name="Pursley I."/>
            <person name="Horton D.L."/>
            <person name="Alikhan N.F."/>
            <person name="Baker D."/>
            <person name="Gharbi K."/>
            <person name="Hall N."/>
            <person name="Watson M."/>
            <person name="Adriaenssens E.M."/>
            <person name="Foster-Nyarko E."/>
            <person name="Jarju S."/>
            <person name="Secka A."/>
            <person name="Antonio M."/>
            <person name="Oren A."/>
            <person name="Chaudhuri R.R."/>
            <person name="La Ragione R."/>
            <person name="Hildebrand F."/>
            <person name="Pallen M.J."/>
        </authorList>
    </citation>
    <scope>NUCLEOTIDE SEQUENCE</scope>
    <source>
        <strain evidence="2">ChiGjej4B4-7305</strain>
    </source>
</reference>
<organism evidence="2 3">
    <name type="scientific">Candidatus Ruania gallistercoris</name>
    <dbReference type="NCBI Taxonomy" id="2838746"/>
    <lineage>
        <taxon>Bacteria</taxon>
        <taxon>Bacillati</taxon>
        <taxon>Actinomycetota</taxon>
        <taxon>Actinomycetes</taxon>
        <taxon>Micrococcales</taxon>
        <taxon>Ruaniaceae</taxon>
        <taxon>Ruania</taxon>
    </lineage>
</organism>
<dbReference type="EMBL" id="DXBY01000192">
    <property type="protein sequence ID" value="HIZ36351.1"/>
    <property type="molecule type" value="Genomic_DNA"/>
</dbReference>
<dbReference type="Pfam" id="PF08818">
    <property type="entry name" value="DUF1801"/>
    <property type="match status" value="1"/>
</dbReference>
<comment type="caution">
    <text evidence="2">The sequence shown here is derived from an EMBL/GenBank/DDBJ whole genome shotgun (WGS) entry which is preliminary data.</text>
</comment>
<feature type="domain" description="YdhG-like" evidence="1">
    <location>
        <begin position="26"/>
        <end position="129"/>
    </location>
</feature>